<dbReference type="EMBL" id="VIKS01000011">
    <property type="protein sequence ID" value="TQV85964.1"/>
    <property type="molecule type" value="Genomic_DNA"/>
</dbReference>
<proteinExistence type="predicted"/>
<protein>
    <submittedName>
        <fullName evidence="1">Uncharacterized protein</fullName>
    </submittedName>
</protein>
<reference evidence="1 2" key="1">
    <citation type="submission" date="2019-07" db="EMBL/GenBank/DDBJ databases">
        <title>Draft genome for Aliikangiella sp. M105.</title>
        <authorList>
            <person name="Wang G."/>
        </authorList>
    </citation>
    <scope>NUCLEOTIDE SEQUENCE [LARGE SCALE GENOMIC DNA]</scope>
    <source>
        <strain evidence="1 2">M105</strain>
    </source>
</reference>
<dbReference type="RefSeq" id="WP_142932883.1">
    <property type="nucleotide sequence ID" value="NZ_ML660167.1"/>
</dbReference>
<organism evidence="1 2">
    <name type="scientific">Aliikangiella coralliicola</name>
    <dbReference type="NCBI Taxonomy" id="2592383"/>
    <lineage>
        <taxon>Bacteria</taxon>
        <taxon>Pseudomonadati</taxon>
        <taxon>Pseudomonadota</taxon>
        <taxon>Gammaproteobacteria</taxon>
        <taxon>Oceanospirillales</taxon>
        <taxon>Pleioneaceae</taxon>
        <taxon>Aliikangiella</taxon>
    </lineage>
</organism>
<gene>
    <name evidence="1" type="ORF">FLL46_18800</name>
</gene>
<dbReference type="Proteomes" id="UP000315439">
    <property type="component" value="Unassembled WGS sequence"/>
</dbReference>
<dbReference type="OrthoDB" id="9181522at2"/>
<dbReference type="AlphaFoldDB" id="A0A545U920"/>
<evidence type="ECO:0000313" key="2">
    <source>
        <dbReference type="Proteomes" id="UP000315439"/>
    </source>
</evidence>
<sequence length="89" mass="10193">MLRDFSMVLQDLQLALTEVSSDPLNPVSIVDAEMLLPIDMRVIFRDQGTVLQGDVPRSNDAANWFQRISRIRIHWQQMSVHSVTGEIDQ</sequence>
<comment type="caution">
    <text evidence="1">The sequence shown here is derived from an EMBL/GenBank/DDBJ whole genome shotgun (WGS) entry which is preliminary data.</text>
</comment>
<evidence type="ECO:0000313" key="1">
    <source>
        <dbReference type="EMBL" id="TQV85964.1"/>
    </source>
</evidence>
<name>A0A545U920_9GAMM</name>
<accession>A0A545U920</accession>
<keyword evidence="2" id="KW-1185">Reference proteome</keyword>